<evidence type="ECO:0000313" key="3">
    <source>
        <dbReference type="Proteomes" id="UP001177003"/>
    </source>
</evidence>
<dbReference type="EMBL" id="OX465085">
    <property type="protein sequence ID" value="CAI9303066.1"/>
    <property type="molecule type" value="Genomic_DNA"/>
</dbReference>
<sequence length="133" mass="14535">MAASRIVVDDPTIFPIVARIPYVMLKLVDPQNLLLVQYLASIDSTISIGVLPSKRAEGSSKSSKAPKKKKVEKPPIVDEGVTKEIVPSKFGILTRTKKPSLKPNDSPIKQSMQDLEIEATEKTHVDSSHTQSS</sequence>
<gene>
    <name evidence="2" type="ORF">LSALG_LOCUS41526</name>
</gene>
<dbReference type="Proteomes" id="UP001177003">
    <property type="component" value="Chromosome 9"/>
</dbReference>
<reference evidence="2" key="1">
    <citation type="submission" date="2023-04" db="EMBL/GenBank/DDBJ databases">
        <authorList>
            <person name="Vijverberg K."/>
            <person name="Xiong W."/>
            <person name="Schranz E."/>
        </authorList>
    </citation>
    <scope>NUCLEOTIDE SEQUENCE</scope>
</reference>
<accession>A0AA36A1W1</accession>
<organism evidence="2 3">
    <name type="scientific">Lactuca saligna</name>
    <name type="common">Willowleaf lettuce</name>
    <dbReference type="NCBI Taxonomy" id="75948"/>
    <lineage>
        <taxon>Eukaryota</taxon>
        <taxon>Viridiplantae</taxon>
        <taxon>Streptophyta</taxon>
        <taxon>Embryophyta</taxon>
        <taxon>Tracheophyta</taxon>
        <taxon>Spermatophyta</taxon>
        <taxon>Magnoliopsida</taxon>
        <taxon>eudicotyledons</taxon>
        <taxon>Gunneridae</taxon>
        <taxon>Pentapetalae</taxon>
        <taxon>asterids</taxon>
        <taxon>campanulids</taxon>
        <taxon>Asterales</taxon>
        <taxon>Asteraceae</taxon>
        <taxon>Cichorioideae</taxon>
        <taxon>Cichorieae</taxon>
        <taxon>Lactucinae</taxon>
        <taxon>Lactuca</taxon>
    </lineage>
</organism>
<dbReference type="AlphaFoldDB" id="A0AA36A1W1"/>
<evidence type="ECO:0000256" key="1">
    <source>
        <dbReference type="SAM" id="MobiDB-lite"/>
    </source>
</evidence>
<evidence type="ECO:0000313" key="2">
    <source>
        <dbReference type="EMBL" id="CAI9303066.1"/>
    </source>
</evidence>
<keyword evidence="3" id="KW-1185">Reference proteome</keyword>
<feature type="region of interest" description="Disordered" evidence="1">
    <location>
        <begin position="96"/>
        <end position="133"/>
    </location>
</feature>
<protein>
    <submittedName>
        <fullName evidence="2">Uncharacterized protein</fullName>
    </submittedName>
</protein>
<feature type="region of interest" description="Disordered" evidence="1">
    <location>
        <begin position="53"/>
        <end position="78"/>
    </location>
</feature>
<name>A0AA36A1W1_LACSI</name>
<proteinExistence type="predicted"/>